<keyword evidence="3" id="KW-1185">Reference proteome</keyword>
<gene>
    <name evidence="2" type="ORF">EG850_07615</name>
</gene>
<evidence type="ECO:0000313" key="2">
    <source>
        <dbReference type="EMBL" id="RRJ86511.1"/>
    </source>
</evidence>
<dbReference type="InterPro" id="IPR007922">
    <property type="entry name" value="DciA-like"/>
</dbReference>
<sequence length="176" mass="19474">MSAPPPFAHEAAPLSESSEVWLRLKSVFGGRTTSFQRRRERENASEEPRGEEQFAFGPHRDPVTTGALLSQLFRRNEWLAPVKQAEVIDRWAELAGAQVAQHAQPLHVDQGVLVVQCDSTAWATQLRAIRSTLLGVIADRVPGAEIDDLRVLNPGAPSWRHGRRAVPGRGPRDTYG</sequence>
<dbReference type="AlphaFoldDB" id="A0A3P3VUN3"/>
<dbReference type="PANTHER" id="PTHR36456">
    <property type="entry name" value="UPF0232 PROTEIN SCO3875"/>
    <property type="match status" value="1"/>
</dbReference>
<evidence type="ECO:0000313" key="3">
    <source>
        <dbReference type="Proteomes" id="UP000274391"/>
    </source>
</evidence>
<evidence type="ECO:0000256" key="1">
    <source>
        <dbReference type="SAM" id="MobiDB-lite"/>
    </source>
</evidence>
<proteinExistence type="predicted"/>
<feature type="compositionally biased region" description="Basic and acidic residues" evidence="1">
    <location>
        <begin position="37"/>
        <end position="60"/>
    </location>
</feature>
<dbReference type="Pfam" id="PF05258">
    <property type="entry name" value="DciA"/>
    <property type="match status" value="1"/>
</dbReference>
<dbReference type="RefSeq" id="WP_124972172.1">
    <property type="nucleotide sequence ID" value="NZ_RQVS01000008.1"/>
</dbReference>
<dbReference type="OrthoDB" id="5516926at2"/>
<comment type="caution">
    <text evidence="2">The sequence shown here is derived from an EMBL/GenBank/DDBJ whole genome shotgun (WGS) entry which is preliminary data.</text>
</comment>
<accession>A0A3P3VUN3</accession>
<organism evidence="2 3">
    <name type="scientific">Gulosibacter macacae</name>
    <dbReference type="NCBI Taxonomy" id="2488791"/>
    <lineage>
        <taxon>Bacteria</taxon>
        <taxon>Bacillati</taxon>
        <taxon>Actinomycetota</taxon>
        <taxon>Actinomycetes</taxon>
        <taxon>Micrococcales</taxon>
        <taxon>Microbacteriaceae</taxon>
        <taxon>Gulosibacter</taxon>
    </lineage>
</organism>
<dbReference type="Proteomes" id="UP000274391">
    <property type="component" value="Unassembled WGS sequence"/>
</dbReference>
<dbReference type="EMBL" id="RQVS01000008">
    <property type="protein sequence ID" value="RRJ86511.1"/>
    <property type="molecule type" value="Genomic_DNA"/>
</dbReference>
<reference evidence="2 3" key="1">
    <citation type="submission" date="2018-11" db="EMBL/GenBank/DDBJ databases">
        <title>YIM 102482-1 draft genome.</title>
        <authorList>
            <person name="Li G."/>
            <person name="Jiang Y."/>
        </authorList>
    </citation>
    <scope>NUCLEOTIDE SEQUENCE [LARGE SCALE GENOMIC DNA]</scope>
    <source>
        <strain evidence="2 3">YIM 102482-1</strain>
    </source>
</reference>
<protein>
    <submittedName>
        <fullName evidence="2">DUF721 domain-containing protein</fullName>
    </submittedName>
</protein>
<name>A0A3P3VUN3_9MICO</name>
<feature type="region of interest" description="Disordered" evidence="1">
    <location>
        <begin position="33"/>
        <end position="60"/>
    </location>
</feature>
<dbReference type="PANTHER" id="PTHR36456:SF1">
    <property type="entry name" value="UPF0232 PROTEIN SCO3875"/>
    <property type="match status" value="1"/>
</dbReference>